<evidence type="ECO:0000256" key="1">
    <source>
        <dbReference type="ARBA" id="ARBA00004370"/>
    </source>
</evidence>
<dbReference type="PANTHER" id="PTHR35814:SF1">
    <property type="entry name" value="GLUTATHIONE S-TRANSFERASE-RELATED"/>
    <property type="match status" value="1"/>
</dbReference>
<accession>A0A8J7Z1V0</accession>
<proteinExistence type="predicted"/>
<keyword evidence="7" id="KW-1185">Reference proteome</keyword>
<keyword evidence="4 5" id="KW-0472">Membrane</keyword>
<evidence type="ECO:0000256" key="4">
    <source>
        <dbReference type="ARBA" id="ARBA00023136"/>
    </source>
</evidence>
<keyword evidence="2 5" id="KW-0812">Transmembrane</keyword>
<dbReference type="RefSeq" id="WP_162423215.1">
    <property type="nucleotide sequence ID" value="NZ_WVIE01000010.1"/>
</dbReference>
<gene>
    <name evidence="6" type="ORF">GS601_10400</name>
</gene>
<name>A0A8J7Z1V0_9CYAN</name>
<dbReference type="InterPro" id="IPR001129">
    <property type="entry name" value="Membr-assoc_MAPEG"/>
</dbReference>
<dbReference type="SUPFAM" id="SSF161084">
    <property type="entry name" value="MAPEG domain-like"/>
    <property type="match status" value="1"/>
</dbReference>
<feature type="transmembrane region" description="Helical" evidence="5">
    <location>
        <begin position="143"/>
        <end position="163"/>
    </location>
</feature>
<feature type="transmembrane region" description="Helical" evidence="5">
    <location>
        <begin position="89"/>
        <end position="106"/>
    </location>
</feature>
<dbReference type="InterPro" id="IPR023352">
    <property type="entry name" value="MAPEG-like_dom_sf"/>
</dbReference>
<evidence type="ECO:0000256" key="2">
    <source>
        <dbReference type="ARBA" id="ARBA00022692"/>
    </source>
</evidence>
<dbReference type="Gene3D" id="1.20.120.550">
    <property type="entry name" value="Membrane associated eicosanoid/glutathione metabolism-like domain"/>
    <property type="match status" value="1"/>
</dbReference>
<reference evidence="6" key="1">
    <citation type="submission" date="2019-12" db="EMBL/GenBank/DDBJ databases">
        <title>High-Quality draft genome sequences of three cyanobacteria isolated from the limestone walls of the Old Cathedral of Coimbra.</title>
        <authorList>
            <person name="Tiago I."/>
            <person name="Soares F."/>
            <person name="Portugal A."/>
        </authorList>
    </citation>
    <scope>NUCLEOTIDE SEQUENCE</scope>
    <source>
        <strain evidence="6">A</strain>
    </source>
</reference>
<organism evidence="6 7">
    <name type="scientific">Myxacorys almedinensis A</name>
    <dbReference type="NCBI Taxonomy" id="2690445"/>
    <lineage>
        <taxon>Bacteria</taxon>
        <taxon>Bacillati</taxon>
        <taxon>Cyanobacteriota</taxon>
        <taxon>Cyanophyceae</taxon>
        <taxon>Leptolyngbyales</taxon>
        <taxon>Leptolyngbyaceae</taxon>
        <taxon>Myxacorys</taxon>
        <taxon>Myxacorys almedinensis</taxon>
    </lineage>
</organism>
<sequence>MTNPIPISTFLIGIHGLIAFALSYLVVMERTRTKLWHGESRTDVATQPDYLKNPNRWATWIDQISQKTVVTKAIEDGVLQRTVRAHANFTEHVPLALLFIIALELAPSPVWLVWLLGGTLAIARVFHAWGLIQTYGPSPARAIGFFGTWFVYIVGSLACLYYGTIGLV</sequence>
<feature type="transmembrane region" description="Helical" evidence="5">
    <location>
        <begin position="112"/>
        <end position="131"/>
    </location>
</feature>
<dbReference type="GO" id="GO:0016020">
    <property type="term" value="C:membrane"/>
    <property type="evidence" value="ECO:0007669"/>
    <property type="project" value="UniProtKB-SubCell"/>
</dbReference>
<dbReference type="AlphaFoldDB" id="A0A8J7Z1V0"/>
<evidence type="ECO:0000256" key="3">
    <source>
        <dbReference type="ARBA" id="ARBA00022989"/>
    </source>
</evidence>
<dbReference type="Proteomes" id="UP000646053">
    <property type="component" value="Unassembled WGS sequence"/>
</dbReference>
<keyword evidence="3 5" id="KW-1133">Transmembrane helix</keyword>
<evidence type="ECO:0000313" key="7">
    <source>
        <dbReference type="Proteomes" id="UP000646053"/>
    </source>
</evidence>
<dbReference type="PANTHER" id="PTHR35814">
    <property type="match status" value="1"/>
</dbReference>
<protein>
    <submittedName>
        <fullName evidence="6">Glutathione S-transferase</fullName>
    </submittedName>
</protein>
<dbReference type="EMBL" id="WVIE01000010">
    <property type="protein sequence ID" value="NDJ17695.1"/>
    <property type="molecule type" value="Genomic_DNA"/>
</dbReference>
<feature type="transmembrane region" description="Helical" evidence="5">
    <location>
        <begin position="6"/>
        <end position="27"/>
    </location>
</feature>
<evidence type="ECO:0000313" key="6">
    <source>
        <dbReference type="EMBL" id="NDJ17695.1"/>
    </source>
</evidence>
<comment type="subcellular location">
    <subcellularLocation>
        <location evidence="1">Membrane</location>
    </subcellularLocation>
</comment>
<dbReference type="Pfam" id="PF01124">
    <property type="entry name" value="MAPEG"/>
    <property type="match status" value="1"/>
</dbReference>
<evidence type="ECO:0000256" key="5">
    <source>
        <dbReference type="SAM" id="Phobius"/>
    </source>
</evidence>
<comment type="caution">
    <text evidence="6">The sequence shown here is derived from an EMBL/GenBank/DDBJ whole genome shotgun (WGS) entry which is preliminary data.</text>
</comment>